<dbReference type="GO" id="GO:0008270">
    <property type="term" value="F:zinc ion binding"/>
    <property type="evidence" value="ECO:0007669"/>
    <property type="project" value="UniProtKB-UniRule"/>
</dbReference>
<feature type="compositionally biased region" description="Pro residues" evidence="4">
    <location>
        <begin position="1"/>
        <end position="15"/>
    </location>
</feature>
<gene>
    <name evidence="3" type="primary">yacG</name>
    <name evidence="6" type="ORF">CK623_04025</name>
    <name evidence="5" type="ORF">CK625_02165</name>
</gene>
<dbReference type="HAMAP" id="MF_00649">
    <property type="entry name" value="DNA_gyrase_inhibitor_YacG"/>
    <property type="match status" value="1"/>
</dbReference>
<dbReference type="Gene3D" id="3.30.50.10">
    <property type="entry name" value="Erythroid Transcription Factor GATA-1, subunit A"/>
    <property type="match status" value="1"/>
</dbReference>
<dbReference type="GO" id="GO:0006355">
    <property type="term" value="P:regulation of DNA-templated transcription"/>
    <property type="evidence" value="ECO:0007669"/>
    <property type="project" value="InterPro"/>
</dbReference>
<organism evidence="5 7">
    <name type="scientific">Vandammella animalimorsus</name>
    <dbReference type="NCBI Taxonomy" id="2029117"/>
    <lineage>
        <taxon>Bacteria</taxon>
        <taxon>Pseudomonadati</taxon>
        <taxon>Pseudomonadota</taxon>
        <taxon>Betaproteobacteria</taxon>
        <taxon>Burkholderiales</taxon>
        <taxon>Comamonadaceae</taxon>
        <taxon>Vandammella</taxon>
    </lineage>
</organism>
<comment type="cofactor">
    <cofactor evidence="3">
        <name>Zn(2+)</name>
        <dbReference type="ChEBI" id="CHEBI:29105"/>
    </cofactor>
    <text evidence="3">Binds 1 zinc ion.</text>
</comment>
<feature type="region of interest" description="Disordered" evidence="4">
    <location>
        <begin position="1"/>
        <end position="23"/>
    </location>
</feature>
<feature type="binding site" evidence="3">
    <location>
        <position position="27"/>
    </location>
    <ligand>
        <name>Zn(2+)</name>
        <dbReference type="ChEBI" id="CHEBI:29105"/>
    </ligand>
</feature>
<accession>A0A2A2AKR0</accession>
<proteinExistence type="inferred from homology"/>
<dbReference type="PANTHER" id="PTHR36150:SF1">
    <property type="entry name" value="DNA GYRASE INHIBITOR YACG"/>
    <property type="match status" value="1"/>
</dbReference>
<dbReference type="InterPro" id="IPR005584">
    <property type="entry name" value="DNA_gyrase_inhibitor_YacG"/>
</dbReference>
<comment type="caution">
    <text evidence="5">The sequence shown here is derived from an EMBL/GenBank/DDBJ whole genome shotgun (WGS) entry which is preliminary data.</text>
</comment>
<evidence type="ECO:0000256" key="3">
    <source>
        <dbReference type="HAMAP-Rule" id="MF_00649"/>
    </source>
</evidence>
<dbReference type="RefSeq" id="WP_095538599.1">
    <property type="nucleotide sequence ID" value="NZ_NSJB01000001.1"/>
</dbReference>
<evidence type="ECO:0000256" key="2">
    <source>
        <dbReference type="ARBA" id="ARBA00022833"/>
    </source>
</evidence>
<keyword evidence="1 3" id="KW-0479">Metal-binding</keyword>
<dbReference type="Proteomes" id="UP000218644">
    <property type="component" value="Unassembled WGS sequence"/>
</dbReference>
<evidence type="ECO:0000313" key="5">
    <source>
        <dbReference type="EMBL" id="PAT38318.1"/>
    </source>
</evidence>
<name>A0A2A2AKR0_9BURK</name>
<evidence type="ECO:0000313" key="6">
    <source>
        <dbReference type="EMBL" id="PAT40941.1"/>
    </source>
</evidence>
<feature type="binding site" evidence="3">
    <location>
        <position position="46"/>
    </location>
    <ligand>
        <name>Zn(2+)</name>
        <dbReference type="ChEBI" id="CHEBI:29105"/>
    </ligand>
</feature>
<comment type="similarity">
    <text evidence="3">Belongs to the DNA gyrase inhibitor YacG family.</text>
</comment>
<evidence type="ECO:0000313" key="7">
    <source>
        <dbReference type="Proteomes" id="UP000218054"/>
    </source>
</evidence>
<evidence type="ECO:0000313" key="8">
    <source>
        <dbReference type="Proteomes" id="UP000218644"/>
    </source>
</evidence>
<dbReference type="SUPFAM" id="SSF57716">
    <property type="entry name" value="Glucocorticoid receptor-like (DNA-binding domain)"/>
    <property type="match status" value="1"/>
</dbReference>
<dbReference type="GO" id="GO:0008657">
    <property type="term" value="F:DNA topoisomerase type II (double strand cut, ATP-hydrolyzing) inhibitor activity"/>
    <property type="evidence" value="ECO:0007669"/>
    <property type="project" value="UniProtKB-UniRule"/>
</dbReference>
<keyword evidence="7" id="KW-1185">Reference proteome</keyword>
<evidence type="ECO:0000256" key="1">
    <source>
        <dbReference type="ARBA" id="ARBA00022723"/>
    </source>
</evidence>
<dbReference type="PANTHER" id="PTHR36150">
    <property type="entry name" value="DNA GYRASE INHIBITOR YACG"/>
    <property type="match status" value="1"/>
</dbReference>
<comment type="subunit">
    <text evidence="3">Interacts with GyrB.</text>
</comment>
<dbReference type="Pfam" id="PF03884">
    <property type="entry name" value="YacG"/>
    <property type="match status" value="1"/>
</dbReference>
<dbReference type="InterPro" id="IPR013088">
    <property type="entry name" value="Znf_NHR/GATA"/>
</dbReference>
<protein>
    <recommendedName>
        <fullName evidence="3">DNA gyrase inhibitor YacG</fullName>
    </recommendedName>
</protein>
<dbReference type="EMBL" id="NSJB01000001">
    <property type="protein sequence ID" value="PAT38318.1"/>
    <property type="molecule type" value="Genomic_DNA"/>
</dbReference>
<comment type="function">
    <text evidence="3">Inhibits all the catalytic activities of DNA gyrase by preventing its interaction with DNA. Acts by binding directly to the C-terminal domain of GyrB, which probably disrupts DNA binding by the gyrase.</text>
</comment>
<keyword evidence="2 3" id="KW-0862">Zinc</keyword>
<feature type="binding site" evidence="3">
    <location>
        <position position="50"/>
    </location>
    <ligand>
        <name>Zn(2+)</name>
        <dbReference type="ChEBI" id="CHEBI:29105"/>
    </ligand>
</feature>
<accession>A0A2A2AT86</accession>
<evidence type="ECO:0000256" key="4">
    <source>
        <dbReference type="SAM" id="MobiDB-lite"/>
    </source>
</evidence>
<dbReference type="AlphaFoldDB" id="A0A2A2AKR0"/>
<dbReference type="EMBL" id="NSJD01000003">
    <property type="protein sequence ID" value="PAT40941.1"/>
    <property type="molecule type" value="Genomic_DNA"/>
</dbReference>
<reference evidence="7 8" key="1">
    <citation type="submission" date="2017-08" db="EMBL/GenBank/DDBJ databases">
        <title>WGS of Clinical strains of the CDC Group NO-1 linked to zoonotic infections in humans.</title>
        <authorList>
            <person name="Bernier A.-M."/>
            <person name="Bernard K."/>
        </authorList>
    </citation>
    <scope>NUCLEOTIDE SEQUENCE [LARGE SCALE GENOMIC DNA]</scope>
    <source>
        <strain evidence="5 7">NML00-0135</strain>
        <strain evidence="6 8">NML79-0751</strain>
    </source>
</reference>
<feature type="binding site" evidence="3">
    <location>
        <position position="30"/>
    </location>
    <ligand>
        <name>Zn(2+)</name>
        <dbReference type="ChEBI" id="CHEBI:29105"/>
    </ligand>
</feature>
<dbReference type="Proteomes" id="UP000218054">
    <property type="component" value="Unassembled WGS sequence"/>
</dbReference>
<sequence>MSHSPPPPGQPPNTNEPPAKAGPIVACPQCQQPTRFAPSNPWRPFCSERCQRIDMGAWASEQFRIAGKPGDDQGGGEQD</sequence>